<name>A0A485KK19_9STRA</name>
<keyword evidence="4" id="KW-1185">Reference proteome</keyword>
<gene>
    <name evidence="3" type="primary">Aste57867_8320</name>
    <name evidence="2" type="ORF">As57867_008288</name>
    <name evidence="3" type="ORF">ASTE57867_8320</name>
</gene>
<accession>A0A485KK19</accession>
<dbReference type="AlphaFoldDB" id="A0A485KK19"/>
<proteinExistence type="predicted"/>
<evidence type="ECO:0000256" key="1">
    <source>
        <dbReference type="SAM" id="MobiDB-lite"/>
    </source>
</evidence>
<evidence type="ECO:0000313" key="2">
    <source>
        <dbReference type="EMBL" id="KAF0701169.1"/>
    </source>
</evidence>
<dbReference type="EMBL" id="CAADRA010005120">
    <property type="protein sequence ID" value="VFT85207.1"/>
    <property type="molecule type" value="Genomic_DNA"/>
</dbReference>
<feature type="compositionally biased region" description="Low complexity" evidence="1">
    <location>
        <begin position="101"/>
        <end position="136"/>
    </location>
</feature>
<reference evidence="2" key="2">
    <citation type="submission" date="2019-06" db="EMBL/GenBank/DDBJ databases">
        <title>Genomics analysis of Aphanomyces spp. identifies a new class of oomycete effector associated with host adaptation.</title>
        <authorList>
            <person name="Gaulin E."/>
        </authorList>
    </citation>
    <scope>NUCLEOTIDE SEQUENCE</scope>
    <source>
        <strain evidence="2">CBS 578.67</strain>
    </source>
</reference>
<dbReference type="EMBL" id="VJMH01005099">
    <property type="protein sequence ID" value="KAF0701169.1"/>
    <property type="molecule type" value="Genomic_DNA"/>
</dbReference>
<evidence type="ECO:0000313" key="4">
    <source>
        <dbReference type="Proteomes" id="UP000332933"/>
    </source>
</evidence>
<protein>
    <submittedName>
        <fullName evidence="3">Aste57867_8320 protein</fullName>
    </submittedName>
</protein>
<dbReference type="OrthoDB" id="69223at2759"/>
<reference evidence="3 4" key="1">
    <citation type="submission" date="2019-03" db="EMBL/GenBank/DDBJ databases">
        <authorList>
            <person name="Gaulin E."/>
            <person name="Dumas B."/>
        </authorList>
    </citation>
    <scope>NUCLEOTIDE SEQUENCE [LARGE SCALE GENOMIC DNA]</scope>
    <source>
        <strain evidence="3">CBS 568.67</strain>
    </source>
</reference>
<organism evidence="3 4">
    <name type="scientific">Aphanomyces stellatus</name>
    <dbReference type="NCBI Taxonomy" id="120398"/>
    <lineage>
        <taxon>Eukaryota</taxon>
        <taxon>Sar</taxon>
        <taxon>Stramenopiles</taxon>
        <taxon>Oomycota</taxon>
        <taxon>Saprolegniomycetes</taxon>
        <taxon>Saprolegniales</taxon>
        <taxon>Verrucalvaceae</taxon>
        <taxon>Aphanomyces</taxon>
    </lineage>
</organism>
<evidence type="ECO:0000313" key="3">
    <source>
        <dbReference type="EMBL" id="VFT85207.1"/>
    </source>
</evidence>
<dbReference type="Proteomes" id="UP000332933">
    <property type="component" value="Unassembled WGS sequence"/>
</dbReference>
<feature type="region of interest" description="Disordered" evidence="1">
    <location>
        <begin position="85"/>
        <end position="137"/>
    </location>
</feature>
<sequence>MMNSFPVHMYPTTMAPFAMTPAPAPQPQRKRPYRSSFAVVVDENTYKYRGQCKYKSGKCMNERTLKFNGEIHTLCEEHRLRHNRIQNKSDSKIRKAKRHQPTSSTAPSSPTKSRTSSMASSSSSLSSSSGPGSPSSVDATLLQMLYTDDDDYYRRSHRDSMASDTSSESSWASDWTLEELGPVGQWSPEDAFIFQNIMGLREL</sequence>